<reference evidence="2" key="1">
    <citation type="submission" date="2017-02" db="EMBL/GenBank/DDBJ databases">
        <authorList>
            <person name="Regsiter A."/>
            <person name="William W."/>
        </authorList>
    </citation>
    <scope>NUCLEOTIDE SEQUENCE</scope>
    <source>
        <strain evidence="2">Bib</strain>
    </source>
</reference>
<evidence type="ECO:0000256" key="1">
    <source>
        <dbReference type="SAM" id="SignalP"/>
    </source>
</evidence>
<sequence length="191" mass="20525">MRIRTLVVIAFLLAGAGCLFAQAPSAQPAAQGTGIAPSQNPGASLPLPVFQFRLRAAFMLTPVMVAAIQSAAIHSQNSKVNNAQPLDKDAVPAWDEPILRDVSLTSPLGIKIQGDQLIAMIVFMPVELVKKDLTMLVQNQIWAKSPDNSIQMNTSVHTIRVPLGALFYYYPLGGDNKQGAPVAIEILVNQK</sequence>
<name>A0A3P3XJL4_9SPIR</name>
<gene>
    <name evidence="2" type="ORF">SPIROBIBN47_30009</name>
</gene>
<protein>
    <recommendedName>
        <fullName evidence="3">Lipoprotein</fullName>
    </recommendedName>
</protein>
<evidence type="ECO:0008006" key="3">
    <source>
        <dbReference type="Google" id="ProtNLM"/>
    </source>
</evidence>
<accession>A0A3P3XJL4</accession>
<organism evidence="2">
    <name type="scientific">uncultured spirochete</name>
    <dbReference type="NCBI Taxonomy" id="156406"/>
    <lineage>
        <taxon>Bacteria</taxon>
        <taxon>Pseudomonadati</taxon>
        <taxon>Spirochaetota</taxon>
        <taxon>Spirochaetia</taxon>
        <taxon>Spirochaetales</taxon>
        <taxon>environmental samples</taxon>
    </lineage>
</organism>
<feature type="signal peptide" evidence="1">
    <location>
        <begin position="1"/>
        <end position="21"/>
    </location>
</feature>
<dbReference type="PROSITE" id="PS51257">
    <property type="entry name" value="PROKAR_LIPOPROTEIN"/>
    <property type="match status" value="1"/>
</dbReference>
<feature type="chain" id="PRO_5018094249" description="Lipoprotein" evidence="1">
    <location>
        <begin position="22"/>
        <end position="191"/>
    </location>
</feature>
<dbReference type="EMBL" id="FWDM01000023">
    <property type="protein sequence ID" value="SLM13878.1"/>
    <property type="molecule type" value="Genomic_DNA"/>
</dbReference>
<evidence type="ECO:0000313" key="2">
    <source>
        <dbReference type="EMBL" id="SLM13878.1"/>
    </source>
</evidence>
<dbReference type="AlphaFoldDB" id="A0A3P3XJL4"/>
<proteinExistence type="predicted"/>
<keyword evidence="1" id="KW-0732">Signal</keyword>